<gene>
    <name evidence="2" type="ORF">D7I46_06775</name>
</gene>
<dbReference type="AlphaFoldDB" id="A0A387BEZ9"/>
<evidence type="ECO:0000313" key="2">
    <source>
        <dbReference type="EMBL" id="AYG00824.1"/>
    </source>
</evidence>
<evidence type="ECO:0000259" key="1">
    <source>
        <dbReference type="Pfam" id="PF08818"/>
    </source>
</evidence>
<protein>
    <submittedName>
        <fullName evidence="2">DUF1801 domain-containing protein</fullName>
    </submittedName>
</protein>
<dbReference type="EMBL" id="CP032627">
    <property type="protein sequence ID" value="AYG00824.1"/>
    <property type="molecule type" value="Genomic_DNA"/>
</dbReference>
<dbReference type="Gene3D" id="3.90.1150.200">
    <property type="match status" value="1"/>
</dbReference>
<feature type="domain" description="YdhG-like" evidence="1">
    <location>
        <begin position="19"/>
        <end position="113"/>
    </location>
</feature>
<reference evidence="2 3" key="1">
    <citation type="submission" date="2018-09" db="EMBL/GenBank/DDBJ databases">
        <title>Genome sequencing of strain 1JSPR-7.</title>
        <authorList>
            <person name="Heo J."/>
            <person name="Kim S.-J."/>
            <person name="Kwon S.-W."/>
        </authorList>
    </citation>
    <scope>NUCLEOTIDE SEQUENCE [LARGE SCALE GENOMIC DNA]</scope>
    <source>
        <strain evidence="2 3">1JSPR-7</strain>
    </source>
</reference>
<sequence length="129" mass="15045">MKNDSRVDQFIAQLPLYQQDFARQVRRILHEADSEVEETIKWTNMPYFVLEGNICALKTAKNHLAIFLYDGGIVLDPEHIITGGFDNKTSRQISLYEHDILNEKAFLIMVRQIIKNNRAGGWRKLKKEL</sequence>
<dbReference type="OrthoDB" id="9811812at2"/>
<dbReference type="Pfam" id="PF08818">
    <property type="entry name" value="DUF1801"/>
    <property type="match status" value="1"/>
</dbReference>
<keyword evidence="3" id="KW-1185">Reference proteome</keyword>
<proteinExistence type="predicted"/>
<dbReference type="SUPFAM" id="SSF159888">
    <property type="entry name" value="YdhG-like"/>
    <property type="match status" value="1"/>
</dbReference>
<accession>A0A387BEZ9</accession>
<organism evidence="2 3">
    <name type="scientific">Lactococcus allomyrinae</name>
    <dbReference type="NCBI Taxonomy" id="2419773"/>
    <lineage>
        <taxon>Bacteria</taxon>
        <taxon>Bacillati</taxon>
        <taxon>Bacillota</taxon>
        <taxon>Bacilli</taxon>
        <taxon>Lactobacillales</taxon>
        <taxon>Streptococcaceae</taxon>
        <taxon>Lactococcus</taxon>
    </lineage>
</organism>
<evidence type="ECO:0000313" key="3">
    <source>
        <dbReference type="Proteomes" id="UP000269374"/>
    </source>
</evidence>
<dbReference type="RefSeq" id="WP_120772212.1">
    <property type="nucleotide sequence ID" value="NZ_CP032627.1"/>
</dbReference>
<dbReference type="InterPro" id="IPR014922">
    <property type="entry name" value="YdhG-like"/>
</dbReference>
<name>A0A387BEZ9_9LACT</name>
<dbReference type="KEGG" id="lact:D7I46_06775"/>
<dbReference type="Proteomes" id="UP000269374">
    <property type="component" value="Chromosome"/>
</dbReference>